<evidence type="ECO:0000313" key="2">
    <source>
        <dbReference type="Proteomes" id="UP001163324"/>
    </source>
</evidence>
<accession>A0ACC0UR12</accession>
<organism evidence="1 2">
    <name type="scientific">Trichothecium roseum</name>
    <dbReference type="NCBI Taxonomy" id="47278"/>
    <lineage>
        <taxon>Eukaryota</taxon>
        <taxon>Fungi</taxon>
        <taxon>Dikarya</taxon>
        <taxon>Ascomycota</taxon>
        <taxon>Pezizomycotina</taxon>
        <taxon>Sordariomycetes</taxon>
        <taxon>Hypocreomycetidae</taxon>
        <taxon>Hypocreales</taxon>
        <taxon>Hypocreales incertae sedis</taxon>
        <taxon>Trichothecium</taxon>
    </lineage>
</organism>
<evidence type="ECO:0000313" key="1">
    <source>
        <dbReference type="EMBL" id="KAI9896555.1"/>
    </source>
</evidence>
<dbReference type="Proteomes" id="UP001163324">
    <property type="component" value="Chromosome 9"/>
</dbReference>
<gene>
    <name evidence="1" type="ORF">N3K66_008727</name>
</gene>
<dbReference type="EMBL" id="CM047948">
    <property type="protein sequence ID" value="KAI9896555.1"/>
    <property type="molecule type" value="Genomic_DNA"/>
</dbReference>
<keyword evidence="2" id="KW-1185">Reference proteome</keyword>
<proteinExistence type="predicted"/>
<protein>
    <submittedName>
        <fullName evidence="1">Uncharacterized protein</fullName>
    </submittedName>
</protein>
<sequence length="463" mass="50469">MSHLKLISSGFDIGNVFANSERGHHEDDHEGDVPPWAYLHHQDAYPPTPETPQSDVQSEMDLPQPPVDPDEEPLVAVLGVGYVGSHLVSAFSSRYSVVGFDVSETQIEKLREQYRDSKTVELTTDTRDIMRATHFLISVPTLLRPDKSVDSSYLRSALETVGKVGRPGSTVVIESSVAVGMTRQLLGPLAQAKGFYAGMSPERVDPGRTSPPVMSIPKIISALDDVTPGSLSRIQALYGPVFSSVHPVSSPEAAEMVKLYENCQRMVCIAYANEMADACVPHGLDPYEVCAAAATKPFGYMPYYPGAGVGGHCIPVNPYYLLSNGAFPLLEQATSTMWQRPMAVAERALDSLAHRGIRETGRSPKTLVVGVAFKVGQSSLSNSPGLEIAKKLVVSQKVEVTWADTLVQQEAIPQIPRLSDDDWRSGVLKTFDLIIVVLRQHGMNLDLLSGLEGTEVDWWCKRA</sequence>
<name>A0ACC0UR12_9HYPO</name>
<reference evidence="1" key="1">
    <citation type="submission" date="2022-10" db="EMBL/GenBank/DDBJ databases">
        <title>Complete Genome of Trichothecium roseum strain YXFP-22015, a Plant Pathogen Isolated from Citrus.</title>
        <authorList>
            <person name="Wang Y."/>
            <person name="Zhu L."/>
        </authorList>
    </citation>
    <scope>NUCLEOTIDE SEQUENCE</scope>
    <source>
        <strain evidence="1">YXFP-22015</strain>
    </source>
</reference>
<comment type="caution">
    <text evidence="1">The sequence shown here is derived from an EMBL/GenBank/DDBJ whole genome shotgun (WGS) entry which is preliminary data.</text>
</comment>